<comment type="caution">
    <text evidence="1">The sequence shown here is derived from an EMBL/GenBank/DDBJ whole genome shotgun (WGS) entry which is preliminary data.</text>
</comment>
<keyword evidence="1" id="KW-0808">Transferase</keyword>
<dbReference type="Gene3D" id="1.10.600.10">
    <property type="entry name" value="Farnesyl Diphosphate Synthase"/>
    <property type="match status" value="1"/>
</dbReference>
<proteinExistence type="predicted"/>
<sequence>MAEAPALSAPAEIARRHDPDRFLCALFAPAEKRETVFTLIAFNHELARAREAAREPLMALIRLQWWREAVEEAVAGKPARRHEVAEPLSREIRAGALDPAALLRMVEVREEAETGEEAVPLIDRLRGTAGAMAAETGRLLGVPEEGLDGLRRIGTAYGLAGTLRSLAVLAAQERDPLPPGREPAEAARELAREGLMLLEEGRRSLSFLPRQAVAAALPAVLAQRDLRRVLRPDWQPGAPPAPRALGDRLAVTWAGWRGRV</sequence>
<keyword evidence="2" id="KW-1185">Reference proteome</keyword>
<reference evidence="1 2" key="1">
    <citation type="submission" date="2020-08" db="EMBL/GenBank/DDBJ databases">
        <title>Genomic Encyclopedia of Type Strains, Phase IV (KMG-IV): sequencing the most valuable type-strain genomes for metagenomic binning, comparative biology and taxonomic classification.</title>
        <authorList>
            <person name="Goeker M."/>
        </authorList>
    </citation>
    <scope>NUCLEOTIDE SEQUENCE [LARGE SCALE GENOMIC DNA]</scope>
    <source>
        <strain evidence="1 2">DSM 25622</strain>
    </source>
</reference>
<gene>
    <name evidence="1" type="ORF">FHS87_001573</name>
</gene>
<evidence type="ECO:0000313" key="1">
    <source>
        <dbReference type="EMBL" id="MBB5693540.1"/>
    </source>
</evidence>
<dbReference type="EMBL" id="JACIJD010000006">
    <property type="protein sequence ID" value="MBB5693540.1"/>
    <property type="molecule type" value="Genomic_DNA"/>
</dbReference>
<dbReference type="Proteomes" id="UP000580654">
    <property type="component" value="Unassembled WGS sequence"/>
</dbReference>
<dbReference type="EC" id="2.5.1.32" evidence="1"/>
<accession>A0A840Y1Q8</accession>
<dbReference type="AlphaFoldDB" id="A0A840Y1Q8"/>
<evidence type="ECO:0000313" key="2">
    <source>
        <dbReference type="Proteomes" id="UP000580654"/>
    </source>
</evidence>
<dbReference type="RefSeq" id="WP_184515910.1">
    <property type="nucleotide sequence ID" value="NZ_JACIJD010000006.1"/>
</dbReference>
<dbReference type="InterPro" id="IPR002060">
    <property type="entry name" value="Squ/phyt_synthse"/>
</dbReference>
<dbReference type="SUPFAM" id="SSF48576">
    <property type="entry name" value="Terpenoid synthases"/>
    <property type="match status" value="1"/>
</dbReference>
<dbReference type="Pfam" id="PF00494">
    <property type="entry name" value="SQS_PSY"/>
    <property type="match status" value="1"/>
</dbReference>
<organism evidence="1 2">
    <name type="scientific">Muricoccus pecuniae</name>
    <dbReference type="NCBI Taxonomy" id="693023"/>
    <lineage>
        <taxon>Bacteria</taxon>
        <taxon>Pseudomonadati</taxon>
        <taxon>Pseudomonadota</taxon>
        <taxon>Alphaproteobacteria</taxon>
        <taxon>Acetobacterales</taxon>
        <taxon>Roseomonadaceae</taxon>
        <taxon>Muricoccus</taxon>
    </lineage>
</organism>
<dbReference type="InterPro" id="IPR008949">
    <property type="entry name" value="Isoprenoid_synthase_dom_sf"/>
</dbReference>
<name>A0A840Y1Q8_9PROT</name>
<protein>
    <submittedName>
        <fullName evidence="1">Phytoene synthase</fullName>
        <ecNumber evidence="1">2.5.1.32</ecNumber>
    </submittedName>
</protein>
<dbReference type="GO" id="GO:0016740">
    <property type="term" value="F:transferase activity"/>
    <property type="evidence" value="ECO:0007669"/>
    <property type="project" value="UniProtKB-KW"/>
</dbReference>